<dbReference type="Gene3D" id="1.10.287.70">
    <property type="match status" value="1"/>
</dbReference>
<dbReference type="OrthoDB" id="5815483at2759"/>
<keyword evidence="1" id="KW-0472">Membrane</keyword>
<organism evidence="4">
    <name type="scientific">Gongylonema pulchrum</name>
    <dbReference type="NCBI Taxonomy" id="637853"/>
    <lineage>
        <taxon>Eukaryota</taxon>
        <taxon>Metazoa</taxon>
        <taxon>Ecdysozoa</taxon>
        <taxon>Nematoda</taxon>
        <taxon>Chromadorea</taxon>
        <taxon>Rhabditida</taxon>
        <taxon>Spirurina</taxon>
        <taxon>Spiruromorpha</taxon>
        <taxon>Spiruroidea</taxon>
        <taxon>Gongylonematidae</taxon>
        <taxon>Gongylonema</taxon>
    </lineage>
</organism>
<dbReference type="WBParaSite" id="GPUH_0002492701-mRNA-1">
    <property type="protein sequence ID" value="GPUH_0002492701-mRNA-1"/>
    <property type="gene ID" value="GPUH_0002492701"/>
</dbReference>
<protein>
    <submittedName>
        <fullName evidence="4">Deltameth_res domain-containing protein</fullName>
    </submittedName>
</protein>
<proteinExistence type="predicted"/>
<dbReference type="Proteomes" id="UP000271098">
    <property type="component" value="Unassembled WGS sequence"/>
</dbReference>
<reference evidence="2 3" key="2">
    <citation type="submission" date="2018-11" db="EMBL/GenBank/DDBJ databases">
        <authorList>
            <consortium name="Pathogen Informatics"/>
        </authorList>
    </citation>
    <scope>NUCLEOTIDE SEQUENCE [LARGE SCALE GENOMIC DNA]</scope>
</reference>
<sequence length="71" mass="8115">MSQCNSTMVDHQQDWNRLNVPDKMYAKLILPHVGLVLLTCAYTVVGASIFYSVEQPHELASKRRQVHFGNQ</sequence>
<evidence type="ECO:0000256" key="1">
    <source>
        <dbReference type="SAM" id="Phobius"/>
    </source>
</evidence>
<keyword evidence="3" id="KW-1185">Reference proteome</keyword>
<name>A0A183EVA6_9BILA</name>
<keyword evidence="1" id="KW-1133">Transmembrane helix</keyword>
<feature type="transmembrane region" description="Helical" evidence="1">
    <location>
        <begin position="29"/>
        <end position="53"/>
    </location>
</feature>
<accession>A0A183EVA6</accession>
<evidence type="ECO:0000313" key="3">
    <source>
        <dbReference type="Proteomes" id="UP000271098"/>
    </source>
</evidence>
<reference evidence="4" key="1">
    <citation type="submission" date="2016-06" db="UniProtKB">
        <authorList>
            <consortium name="WormBaseParasite"/>
        </authorList>
    </citation>
    <scope>IDENTIFICATION</scope>
</reference>
<dbReference type="EMBL" id="UYRT01102918">
    <property type="protein sequence ID" value="VDN43482.1"/>
    <property type="molecule type" value="Genomic_DNA"/>
</dbReference>
<evidence type="ECO:0000313" key="4">
    <source>
        <dbReference type="WBParaSite" id="GPUH_0002492701-mRNA-1"/>
    </source>
</evidence>
<evidence type="ECO:0000313" key="2">
    <source>
        <dbReference type="EMBL" id="VDN43482.1"/>
    </source>
</evidence>
<dbReference type="AlphaFoldDB" id="A0A183EVA6"/>
<gene>
    <name evidence="2" type="ORF">GPUH_LOCUS24897</name>
</gene>
<keyword evidence="1" id="KW-0812">Transmembrane</keyword>